<evidence type="ECO:0000256" key="5">
    <source>
        <dbReference type="ARBA" id="ARBA00022679"/>
    </source>
</evidence>
<dbReference type="SMART" id="SM00387">
    <property type="entry name" value="HATPase_c"/>
    <property type="match status" value="1"/>
</dbReference>
<comment type="catalytic activity">
    <reaction evidence="1">
        <text>ATP + protein L-histidine = ADP + protein N-phospho-L-histidine.</text>
        <dbReference type="EC" id="2.7.13.3"/>
    </reaction>
</comment>
<organism evidence="10 11">
    <name type="scientific">Romboutsia sedimentorum</name>
    <dbReference type="NCBI Taxonomy" id="1368474"/>
    <lineage>
        <taxon>Bacteria</taxon>
        <taxon>Bacillati</taxon>
        <taxon>Bacillota</taxon>
        <taxon>Clostridia</taxon>
        <taxon>Peptostreptococcales</taxon>
        <taxon>Peptostreptococcaceae</taxon>
        <taxon>Romboutsia</taxon>
    </lineage>
</organism>
<comment type="caution">
    <text evidence="10">The sequence shown here is derived from an EMBL/GenBank/DDBJ whole genome shotgun (WGS) entry which is preliminary data.</text>
</comment>
<dbReference type="Proteomes" id="UP001301012">
    <property type="component" value="Unassembled WGS sequence"/>
</dbReference>
<keyword evidence="7" id="KW-0902">Two-component regulatory system</keyword>
<dbReference type="InterPro" id="IPR003594">
    <property type="entry name" value="HATPase_dom"/>
</dbReference>
<evidence type="ECO:0000256" key="1">
    <source>
        <dbReference type="ARBA" id="ARBA00000085"/>
    </source>
</evidence>
<evidence type="ECO:0000313" key="11">
    <source>
        <dbReference type="Proteomes" id="UP001301012"/>
    </source>
</evidence>
<gene>
    <name evidence="10" type="ORF">QOZ84_10105</name>
</gene>
<evidence type="ECO:0000256" key="4">
    <source>
        <dbReference type="ARBA" id="ARBA00022553"/>
    </source>
</evidence>
<evidence type="ECO:0000256" key="7">
    <source>
        <dbReference type="ARBA" id="ARBA00023012"/>
    </source>
</evidence>
<dbReference type="Pfam" id="PF02518">
    <property type="entry name" value="HATPase_c"/>
    <property type="match status" value="1"/>
</dbReference>
<comment type="subcellular location">
    <subcellularLocation>
        <location evidence="2">Membrane</location>
    </subcellularLocation>
</comment>
<accession>A0ABT7ECT8</accession>
<keyword evidence="6 10" id="KW-0418">Kinase</keyword>
<dbReference type="InterPro" id="IPR036097">
    <property type="entry name" value="HisK_dim/P_sf"/>
</dbReference>
<dbReference type="InterPro" id="IPR004358">
    <property type="entry name" value="Sig_transdc_His_kin-like_C"/>
</dbReference>
<dbReference type="InterPro" id="IPR003661">
    <property type="entry name" value="HisK_dim/P_dom"/>
</dbReference>
<evidence type="ECO:0000256" key="3">
    <source>
        <dbReference type="ARBA" id="ARBA00012438"/>
    </source>
</evidence>
<evidence type="ECO:0000256" key="2">
    <source>
        <dbReference type="ARBA" id="ARBA00004370"/>
    </source>
</evidence>
<proteinExistence type="predicted"/>
<dbReference type="SUPFAM" id="SSF47384">
    <property type="entry name" value="Homodimeric domain of signal transducing histidine kinase"/>
    <property type="match status" value="1"/>
</dbReference>
<keyword evidence="5" id="KW-0808">Transferase</keyword>
<evidence type="ECO:0000259" key="9">
    <source>
        <dbReference type="PROSITE" id="PS50109"/>
    </source>
</evidence>
<protein>
    <recommendedName>
        <fullName evidence="3">histidine kinase</fullName>
        <ecNumber evidence="3">2.7.13.3</ecNumber>
    </recommendedName>
</protein>
<dbReference type="Pfam" id="PF00512">
    <property type="entry name" value="HisKA"/>
    <property type="match status" value="1"/>
</dbReference>
<dbReference type="SUPFAM" id="SSF55874">
    <property type="entry name" value="ATPase domain of HSP90 chaperone/DNA topoisomerase II/histidine kinase"/>
    <property type="match status" value="1"/>
</dbReference>
<dbReference type="InterPro" id="IPR050351">
    <property type="entry name" value="BphY/WalK/GraS-like"/>
</dbReference>
<dbReference type="CDD" id="cd00082">
    <property type="entry name" value="HisKA"/>
    <property type="match status" value="1"/>
</dbReference>
<dbReference type="PROSITE" id="PS50109">
    <property type="entry name" value="HIS_KIN"/>
    <property type="match status" value="1"/>
</dbReference>
<keyword evidence="4" id="KW-0597">Phosphoprotein</keyword>
<feature type="transmembrane region" description="Helical" evidence="8">
    <location>
        <begin position="12"/>
        <end position="35"/>
    </location>
</feature>
<name>A0ABT7ECT8_9FIRM</name>
<feature type="transmembrane region" description="Helical" evidence="8">
    <location>
        <begin position="108"/>
        <end position="127"/>
    </location>
</feature>
<keyword evidence="11" id="KW-1185">Reference proteome</keyword>
<dbReference type="PRINTS" id="PR00344">
    <property type="entry name" value="BCTRLSENSOR"/>
</dbReference>
<dbReference type="Gene3D" id="1.10.287.130">
    <property type="match status" value="1"/>
</dbReference>
<keyword evidence="8" id="KW-1133">Transmembrane helix</keyword>
<feature type="domain" description="Histidine kinase" evidence="9">
    <location>
        <begin position="195"/>
        <end position="408"/>
    </location>
</feature>
<dbReference type="InterPro" id="IPR005467">
    <property type="entry name" value="His_kinase_dom"/>
</dbReference>
<dbReference type="PANTHER" id="PTHR45453:SF1">
    <property type="entry name" value="PHOSPHATE REGULON SENSOR PROTEIN PHOR"/>
    <property type="match status" value="1"/>
</dbReference>
<evidence type="ECO:0000313" key="10">
    <source>
        <dbReference type="EMBL" id="MDK2563903.1"/>
    </source>
</evidence>
<keyword evidence="8" id="KW-0812">Transmembrane</keyword>
<dbReference type="EC" id="2.7.13.3" evidence="3"/>
<dbReference type="SMART" id="SM00388">
    <property type="entry name" value="HisKA"/>
    <property type="match status" value="1"/>
</dbReference>
<dbReference type="EMBL" id="JASKYM010000004">
    <property type="protein sequence ID" value="MDK2563903.1"/>
    <property type="molecule type" value="Genomic_DNA"/>
</dbReference>
<reference evidence="10 11" key="1">
    <citation type="submission" date="2023-05" db="EMBL/GenBank/DDBJ databases">
        <title>Rombocin, a short stable natural nisin variant, displays selective antimicrobial activity against Listeria monocytogenes and employs dual mode of action to kill target bacterial strains.</title>
        <authorList>
            <person name="Wambui J."/>
            <person name="Stephan R."/>
            <person name="Kuipers O.P."/>
        </authorList>
    </citation>
    <scope>NUCLEOTIDE SEQUENCE [LARGE SCALE GENOMIC DNA]</scope>
    <source>
        <strain evidence="10 11">RC002</strain>
    </source>
</reference>
<keyword evidence="8" id="KW-0472">Membrane</keyword>
<dbReference type="GO" id="GO:0016301">
    <property type="term" value="F:kinase activity"/>
    <property type="evidence" value="ECO:0007669"/>
    <property type="project" value="UniProtKB-KW"/>
</dbReference>
<dbReference type="InterPro" id="IPR036890">
    <property type="entry name" value="HATPase_C_sf"/>
</dbReference>
<sequence>MNKVFINNEVKRSTLILTSLLTIFIMIQGLLYVAYTNNQKQDYIDIVGSMVSKAITLNPELEKELIPLITKDISPKDKEAGRIIAKEYGITSKLNNSLFPNFKNNNKIFTVSIVFSLLLLILNYIQYKYFFLKVRNMTLAANKILDDDYSTLVNEDKEGDFSKLALAFSNIRSIIKNNVSTTQKEKQYLVELLQNMSHQIKTKIATMILYNDILLNRKLTEEQRLKFLESNSIQLNKMNLMVQNILKLARLDANAIEFYKKEDNLNKTIEETIHSLEEFAHDANVNLSICYGEQINLLHDKFWIQEAFSNIIKNCIEHTPKNKNVKVYLYDNPAYSRVTIEDSGEGIAQEDIANIFKRFYKSKNLTKKDSVGIGLAISKSIIESHNGYIDVKSISGQGSSFFITFMKY</sequence>
<evidence type="ECO:0000256" key="6">
    <source>
        <dbReference type="ARBA" id="ARBA00022777"/>
    </source>
</evidence>
<evidence type="ECO:0000256" key="8">
    <source>
        <dbReference type="SAM" id="Phobius"/>
    </source>
</evidence>
<dbReference type="RefSeq" id="WP_284132840.1">
    <property type="nucleotide sequence ID" value="NZ_JASKYM010000004.1"/>
</dbReference>
<dbReference type="Gene3D" id="3.30.565.10">
    <property type="entry name" value="Histidine kinase-like ATPase, C-terminal domain"/>
    <property type="match status" value="1"/>
</dbReference>
<dbReference type="PANTHER" id="PTHR45453">
    <property type="entry name" value="PHOSPHATE REGULON SENSOR PROTEIN PHOR"/>
    <property type="match status" value="1"/>
</dbReference>